<evidence type="ECO:0000313" key="2">
    <source>
        <dbReference type="EMBL" id="MFD3276081.1"/>
    </source>
</evidence>
<gene>
    <name evidence="2" type="ORF">SKC38_07575</name>
</gene>
<protein>
    <recommendedName>
        <fullName evidence="4">DUF2892 domain-containing protein</fullName>
    </recommendedName>
</protein>
<reference evidence="2 3" key="1">
    <citation type="submission" date="2024-03" db="EMBL/GenBank/DDBJ databases">
        <title>Aquirufa genome sequencing.</title>
        <authorList>
            <person name="Pitt A."/>
            <person name="Hahn M.W."/>
        </authorList>
    </citation>
    <scope>NUCLEOTIDE SEQUENCE [LARGE SCALE GENOMIC DNA]</scope>
    <source>
        <strain evidence="2 3">PLAD-142S6K</strain>
    </source>
</reference>
<feature type="transmembrane region" description="Helical" evidence="1">
    <location>
        <begin position="6"/>
        <end position="25"/>
    </location>
</feature>
<name>A0ABW6D2C4_9BACT</name>
<dbReference type="RefSeq" id="WP_377976533.1">
    <property type="nucleotide sequence ID" value="NZ_JBBKYA010000003.1"/>
</dbReference>
<keyword evidence="1" id="KW-0812">Transmembrane</keyword>
<feature type="transmembrane region" description="Helical" evidence="1">
    <location>
        <begin position="32"/>
        <end position="51"/>
    </location>
</feature>
<comment type="caution">
    <text evidence="2">The sequence shown here is derived from an EMBL/GenBank/DDBJ whole genome shotgun (WGS) entry which is preliminary data.</text>
</comment>
<keyword evidence="1" id="KW-0472">Membrane</keyword>
<dbReference type="EMBL" id="JBBKYA010000003">
    <property type="protein sequence ID" value="MFD3276081.1"/>
    <property type="molecule type" value="Genomic_DNA"/>
</dbReference>
<evidence type="ECO:0000313" key="3">
    <source>
        <dbReference type="Proteomes" id="UP001598114"/>
    </source>
</evidence>
<sequence>MITSLTQHWGFMRIIRLVIGGYALFEAIRASDVLIGIMGTVLLGMALFNVGCGAQGCGVPIPRNKNSSHEEVTYEEIHSK</sequence>
<keyword evidence="3" id="KW-1185">Reference proteome</keyword>
<evidence type="ECO:0008006" key="4">
    <source>
        <dbReference type="Google" id="ProtNLM"/>
    </source>
</evidence>
<proteinExistence type="predicted"/>
<accession>A0ABW6D2C4</accession>
<keyword evidence="1" id="KW-1133">Transmembrane helix</keyword>
<organism evidence="2 3">
    <name type="scientific">Aquirufa echingensis</name>
    <dbReference type="NCBI Taxonomy" id="3096516"/>
    <lineage>
        <taxon>Bacteria</taxon>
        <taxon>Pseudomonadati</taxon>
        <taxon>Bacteroidota</taxon>
        <taxon>Cytophagia</taxon>
        <taxon>Cytophagales</taxon>
        <taxon>Flectobacillaceae</taxon>
        <taxon>Aquirufa</taxon>
    </lineage>
</organism>
<dbReference type="Proteomes" id="UP001598114">
    <property type="component" value="Unassembled WGS sequence"/>
</dbReference>
<evidence type="ECO:0000256" key="1">
    <source>
        <dbReference type="SAM" id="Phobius"/>
    </source>
</evidence>